<dbReference type="PANTHER" id="PTHR11715:SF3">
    <property type="entry name" value="GLYCINE CLEAVAGE SYSTEM H PROTEIN-RELATED"/>
    <property type="match status" value="1"/>
</dbReference>
<dbReference type="GO" id="GO:0005960">
    <property type="term" value="C:glycine cleavage complex"/>
    <property type="evidence" value="ECO:0007669"/>
    <property type="project" value="InterPro"/>
</dbReference>
<evidence type="ECO:0000256" key="1">
    <source>
        <dbReference type="ARBA" id="ARBA00009249"/>
    </source>
</evidence>
<reference evidence="6 7" key="1">
    <citation type="journal article" date="2016" name="Nat. Commun.">
        <title>Thousands of microbial genomes shed light on interconnected biogeochemical processes in an aquifer system.</title>
        <authorList>
            <person name="Anantharaman K."/>
            <person name="Brown C.T."/>
            <person name="Hug L.A."/>
            <person name="Sharon I."/>
            <person name="Castelle C.J."/>
            <person name="Probst A.J."/>
            <person name="Thomas B.C."/>
            <person name="Singh A."/>
            <person name="Wilkins M.J."/>
            <person name="Karaoz U."/>
            <person name="Brodie E.L."/>
            <person name="Williams K.H."/>
            <person name="Hubbard S.S."/>
            <person name="Banfield J.F."/>
        </authorList>
    </citation>
    <scope>NUCLEOTIDE SEQUENCE [LARGE SCALE GENOMIC DNA]</scope>
</reference>
<evidence type="ECO:0000256" key="3">
    <source>
        <dbReference type="HAMAP-Rule" id="MF_00272"/>
    </source>
</evidence>
<evidence type="ECO:0000256" key="2">
    <source>
        <dbReference type="ARBA" id="ARBA00022823"/>
    </source>
</evidence>
<feature type="modified residue" description="N6-lipoyllysine" evidence="3 4">
    <location>
        <position position="62"/>
    </location>
</feature>
<evidence type="ECO:0000313" key="6">
    <source>
        <dbReference type="EMBL" id="OGC36377.1"/>
    </source>
</evidence>
<dbReference type="Gene3D" id="2.40.50.100">
    <property type="match status" value="1"/>
</dbReference>
<dbReference type="NCBIfam" id="NF002270">
    <property type="entry name" value="PRK01202.1"/>
    <property type="match status" value="1"/>
</dbReference>
<dbReference type="SUPFAM" id="SSF51230">
    <property type="entry name" value="Single hybrid motif"/>
    <property type="match status" value="1"/>
</dbReference>
<dbReference type="GO" id="GO:0019464">
    <property type="term" value="P:glycine decarboxylation via glycine cleavage system"/>
    <property type="evidence" value="ECO:0007669"/>
    <property type="project" value="UniProtKB-UniRule"/>
</dbReference>
<gene>
    <name evidence="3" type="primary">gcvH</name>
    <name evidence="6" type="ORF">A2311_02430</name>
</gene>
<dbReference type="InterPro" id="IPR003016">
    <property type="entry name" value="2-oxoA_DH_lipoyl-BS"/>
</dbReference>
<dbReference type="InterPro" id="IPR002930">
    <property type="entry name" value="GCV_H"/>
</dbReference>
<dbReference type="Proteomes" id="UP000178951">
    <property type="component" value="Unassembled WGS sequence"/>
</dbReference>
<dbReference type="InterPro" id="IPR000089">
    <property type="entry name" value="Biotin_lipoyl"/>
</dbReference>
<dbReference type="AlphaFoldDB" id="A0A1F4TUQ3"/>
<dbReference type="HAMAP" id="MF_00272">
    <property type="entry name" value="GcvH"/>
    <property type="match status" value="1"/>
</dbReference>
<dbReference type="InterPro" id="IPR033753">
    <property type="entry name" value="GCV_H/Fam206"/>
</dbReference>
<dbReference type="InterPro" id="IPR017453">
    <property type="entry name" value="GCV_H_sub"/>
</dbReference>
<dbReference type="PANTHER" id="PTHR11715">
    <property type="entry name" value="GLYCINE CLEAVAGE SYSTEM H PROTEIN"/>
    <property type="match status" value="1"/>
</dbReference>
<dbReference type="Pfam" id="PF01597">
    <property type="entry name" value="GCV_H"/>
    <property type="match status" value="1"/>
</dbReference>
<feature type="domain" description="Lipoyl-binding" evidence="5">
    <location>
        <begin position="21"/>
        <end position="103"/>
    </location>
</feature>
<comment type="subunit">
    <text evidence="3">The glycine cleavage system is composed of four proteins: P, T, L and H.</text>
</comment>
<proteinExistence type="inferred from homology"/>
<dbReference type="GO" id="GO:0005829">
    <property type="term" value="C:cytosol"/>
    <property type="evidence" value="ECO:0007669"/>
    <property type="project" value="TreeGrafter"/>
</dbReference>
<sequence>MYPENLKYSQEHEWVRVEGNKAIIGITHHAQDALGDVVYVELPPVGKEFKAMQEFGVVESVKSVSSLYSPVSGKVTANNASLNDHPEKVNLSPYDEGWIMEMEISNPADLDNLLSAAAYQATLKK</sequence>
<comment type="similarity">
    <text evidence="1 3">Belongs to the GcvH family.</text>
</comment>
<name>A0A1F4TUQ3_UNCSA</name>
<organism evidence="6 7">
    <name type="scientific">candidate division WOR-1 bacterium RIFOXYB2_FULL_48_7</name>
    <dbReference type="NCBI Taxonomy" id="1802583"/>
    <lineage>
        <taxon>Bacteria</taxon>
        <taxon>Bacillati</taxon>
        <taxon>Saganbacteria</taxon>
    </lineage>
</organism>
<comment type="cofactor">
    <cofactor evidence="3">
        <name>(R)-lipoate</name>
        <dbReference type="ChEBI" id="CHEBI:83088"/>
    </cofactor>
    <text evidence="3">Binds 1 lipoyl cofactor covalently.</text>
</comment>
<dbReference type="STRING" id="1802583.A2311_02430"/>
<evidence type="ECO:0000256" key="4">
    <source>
        <dbReference type="PIRSR" id="PIRSR617453-50"/>
    </source>
</evidence>
<dbReference type="EMBL" id="MEUF01000015">
    <property type="protein sequence ID" value="OGC36377.1"/>
    <property type="molecule type" value="Genomic_DNA"/>
</dbReference>
<dbReference type="CDD" id="cd06848">
    <property type="entry name" value="GCS_H"/>
    <property type="match status" value="1"/>
</dbReference>
<dbReference type="PROSITE" id="PS00189">
    <property type="entry name" value="LIPOYL"/>
    <property type="match status" value="1"/>
</dbReference>
<keyword evidence="2 3" id="KW-0450">Lipoyl</keyword>
<evidence type="ECO:0000313" key="7">
    <source>
        <dbReference type="Proteomes" id="UP000178951"/>
    </source>
</evidence>
<protein>
    <recommendedName>
        <fullName evidence="3">Glycine cleavage system H protein</fullName>
    </recommendedName>
</protein>
<dbReference type="PROSITE" id="PS50968">
    <property type="entry name" value="BIOTINYL_LIPOYL"/>
    <property type="match status" value="1"/>
</dbReference>
<comment type="function">
    <text evidence="3">The glycine cleavage system catalyzes the degradation of glycine. The H protein shuttles the methylamine group of glycine from the P protein to the T protein.</text>
</comment>
<evidence type="ECO:0000259" key="5">
    <source>
        <dbReference type="PROSITE" id="PS50968"/>
    </source>
</evidence>
<dbReference type="NCBIfam" id="TIGR00527">
    <property type="entry name" value="gcvH"/>
    <property type="match status" value="1"/>
</dbReference>
<comment type="caution">
    <text evidence="6">The sequence shown here is derived from an EMBL/GenBank/DDBJ whole genome shotgun (WGS) entry which is preliminary data.</text>
</comment>
<dbReference type="GO" id="GO:0009249">
    <property type="term" value="P:protein lipoylation"/>
    <property type="evidence" value="ECO:0007669"/>
    <property type="project" value="TreeGrafter"/>
</dbReference>
<dbReference type="InterPro" id="IPR011053">
    <property type="entry name" value="Single_hybrid_motif"/>
</dbReference>
<accession>A0A1F4TUQ3</accession>